<sequence length="260" mass="28930">MQTAFFSFLFVVIGDDTERRDFEQHLLMCGCRDSKHHSSPAVPVSFDHAASVLHVTVRDGSGPCSNDASSCSEIITPNPKRRLALFRDSLPLPQLILHNASDESDGTSMCSHKSSIHDPHRPSTYPLRLDDIYIPIYSLTSDRKIHTRTSDLKIQTLIMVKTIKIEIVSFQQLTTKQLTKLIPKNAGGFKSLIKILPAQAVKLLYFSDSPSSSSQAVADGSDIGECLCEDFGWFFIGWVLLDTHSMHNLGIVLLLFLLTQ</sequence>
<accession>A0ABQ7NIA1</accession>
<proteinExistence type="predicted"/>
<comment type="caution">
    <text evidence="1">The sequence shown here is derived from an EMBL/GenBank/DDBJ whole genome shotgun (WGS) entry which is preliminary data.</text>
</comment>
<protein>
    <submittedName>
        <fullName evidence="1">Uncharacterized protein</fullName>
    </submittedName>
</protein>
<reference evidence="1 2" key="1">
    <citation type="submission" date="2021-03" db="EMBL/GenBank/DDBJ databases">
        <authorList>
            <person name="King G.J."/>
            <person name="Bancroft I."/>
            <person name="Baten A."/>
            <person name="Bloomfield J."/>
            <person name="Borpatragohain P."/>
            <person name="He Z."/>
            <person name="Irish N."/>
            <person name="Irwin J."/>
            <person name="Liu K."/>
            <person name="Mauleon R.P."/>
            <person name="Moore J."/>
            <person name="Morris R."/>
            <person name="Ostergaard L."/>
            <person name="Wang B."/>
            <person name="Wells R."/>
        </authorList>
    </citation>
    <scope>NUCLEOTIDE SEQUENCE [LARGE SCALE GENOMIC DNA]</scope>
    <source>
        <strain evidence="1">R-o-18</strain>
        <tissue evidence="1">Leaf</tissue>
    </source>
</reference>
<evidence type="ECO:0000313" key="1">
    <source>
        <dbReference type="EMBL" id="KAG5410613.1"/>
    </source>
</evidence>
<keyword evidence="2" id="KW-1185">Reference proteome</keyword>
<evidence type="ECO:0000313" key="2">
    <source>
        <dbReference type="Proteomes" id="UP000823674"/>
    </source>
</evidence>
<organism evidence="1 2">
    <name type="scientific">Brassica rapa subsp. trilocularis</name>
    <dbReference type="NCBI Taxonomy" id="1813537"/>
    <lineage>
        <taxon>Eukaryota</taxon>
        <taxon>Viridiplantae</taxon>
        <taxon>Streptophyta</taxon>
        <taxon>Embryophyta</taxon>
        <taxon>Tracheophyta</taxon>
        <taxon>Spermatophyta</taxon>
        <taxon>Magnoliopsida</taxon>
        <taxon>eudicotyledons</taxon>
        <taxon>Gunneridae</taxon>
        <taxon>Pentapetalae</taxon>
        <taxon>rosids</taxon>
        <taxon>malvids</taxon>
        <taxon>Brassicales</taxon>
        <taxon>Brassicaceae</taxon>
        <taxon>Brassiceae</taxon>
        <taxon>Brassica</taxon>
    </lineage>
</organism>
<name>A0ABQ7NIA1_BRACM</name>
<dbReference type="Proteomes" id="UP000823674">
    <property type="component" value="Chromosome A02"/>
</dbReference>
<dbReference type="EMBL" id="JADBGQ010000002">
    <property type="protein sequence ID" value="KAG5410613.1"/>
    <property type="molecule type" value="Genomic_DNA"/>
</dbReference>
<gene>
    <name evidence="1" type="primary">A02g506450.1_BraROA</name>
    <name evidence="1" type="ORF">IGI04_006932</name>
</gene>